<proteinExistence type="predicted"/>
<protein>
    <submittedName>
        <fullName evidence="1">Uncharacterized protein</fullName>
    </submittedName>
</protein>
<reference evidence="1 2" key="1">
    <citation type="journal article" date="2024" name="bioRxiv">
        <title>A reference genome for Trichogramma kaykai: A tiny desert-dwelling parasitoid wasp with competing sex-ratio distorters.</title>
        <authorList>
            <person name="Culotta J."/>
            <person name="Lindsey A.R."/>
        </authorList>
    </citation>
    <scope>NUCLEOTIDE SEQUENCE [LARGE SCALE GENOMIC DNA]</scope>
    <source>
        <strain evidence="1 2">KSX58</strain>
    </source>
</reference>
<dbReference type="AlphaFoldDB" id="A0ABD2WV48"/>
<name>A0ABD2WV48_9HYME</name>
<organism evidence="1 2">
    <name type="scientific">Trichogramma kaykai</name>
    <dbReference type="NCBI Taxonomy" id="54128"/>
    <lineage>
        <taxon>Eukaryota</taxon>
        <taxon>Metazoa</taxon>
        <taxon>Ecdysozoa</taxon>
        <taxon>Arthropoda</taxon>
        <taxon>Hexapoda</taxon>
        <taxon>Insecta</taxon>
        <taxon>Pterygota</taxon>
        <taxon>Neoptera</taxon>
        <taxon>Endopterygota</taxon>
        <taxon>Hymenoptera</taxon>
        <taxon>Apocrita</taxon>
        <taxon>Proctotrupomorpha</taxon>
        <taxon>Chalcidoidea</taxon>
        <taxon>Trichogrammatidae</taxon>
        <taxon>Trichogramma</taxon>
    </lineage>
</organism>
<dbReference type="Proteomes" id="UP001627154">
    <property type="component" value="Unassembled WGS sequence"/>
</dbReference>
<gene>
    <name evidence="1" type="ORF">TKK_009565</name>
</gene>
<comment type="caution">
    <text evidence="1">The sequence shown here is derived from an EMBL/GenBank/DDBJ whole genome shotgun (WGS) entry which is preliminary data.</text>
</comment>
<evidence type="ECO:0000313" key="2">
    <source>
        <dbReference type="Proteomes" id="UP001627154"/>
    </source>
</evidence>
<keyword evidence="2" id="KW-1185">Reference proteome</keyword>
<sequence length="75" mass="8796">MELRNEKITTFHADAARKHVKKMFYYEFSVNTTTTTTTTSICVTAATRVNKIIFYERNYRGRAADHSVYIYISFT</sequence>
<accession>A0ABD2WV48</accession>
<evidence type="ECO:0000313" key="1">
    <source>
        <dbReference type="EMBL" id="KAL3396386.1"/>
    </source>
</evidence>
<dbReference type="EMBL" id="JBJJXI010000071">
    <property type="protein sequence ID" value="KAL3396386.1"/>
    <property type="molecule type" value="Genomic_DNA"/>
</dbReference>